<dbReference type="InterPro" id="IPR045002">
    <property type="entry name" value="Ech1-like"/>
</dbReference>
<dbReference type="CDD" id="cd06558">
    <property type="entry name" value="crotonase-like"/>
    <property type="match status" value="1"/>
</dbReference>
<reference evidence="6 7" key="1">
    <citation type="submission" date="2024-03" db="EMBL/GenBank/DDBJ databases">
        <title>High-quality draft genome sequencing of Tistrella sp. BH-R2-4.</title>
        <authorList>
            <person name="Dong C."/>
        </authorList>
    </citation>
    <scope>NUCLEOTIDE SEQUENCE [LARGE SCALE GENOMIC DNA]</scope>
    <source>
        <strain evidence="6 7">BH-R2-4</strain>
    </source>
</reference>
<comment type="similarity">
    <text evidence="2">Belongs to the enoyl-CoA hydratase/isomerase family.</text>
</comment>
<dbReference type="PANTHER" id="PTHR43149:SF1">
    <property type="entry name" value="DELTA(3,5)-DELTA(2,4)-DIENOYL-COA ISOMERASE, MITOCHONDRIAL"/>
    <property type="match status" value="1"/>
</dbReference>
<dbReference type="Pfam" id="PF00378">
    <property type="entry name" value="ECH_1"/>
    <property type="match status" value="1"/>
</dbReference>
<keyword evidence="4" id="KW-0443">Lipid metabolism</keyword>
<dbReference type="InterPro" id="IPR014748">
    <property type="entry name" value="Enoyl-CoA_hydra_C"/>
</dbReference>
<keyword evidence="7" id="KW-1185">Reference proteome</keyword>
<sequence length="289" mass="30961">MDGTSPATQPPAALPPAALPVFSTLALRLDGGVAWIILNRPDKANAMSAPMWPELKAAMAWLDETPAARVGIITGAGRYFTAGIDLAMLIEMKQSVADPCDGRQGEKLRRKILEIQDTITAIERCRKPVIAAVNGPCIGGGIDLITACCMRYCTEEAWFSVKEVDVGLAADVGTLQRLPKVIGEGLARELAYTARKVTAAEAAAMHLVNRVYPDVDALNQAVAAIAADIASKSPLAVRGTKEMITYVRDHSVADGLNYIATWNAAMLLSDDLTEALAAFQEKRPARFRD</sequence>
<comment type="caution">
    <text evidence="6">The sequence shown here is derived from an EMBL/GenBank/DDBJ whole genome shotgun (WGS) entry which is preliminary data.</text>
</comment>
<dbReference type="InterPro" id="IPR029045">
    <property type="entry name" value="ClpP/crotonase-like_dom_sf"/>
</dbReference>
<evidence type="ECO:0000256" key="4">
    <source>
        <dbReference type="ARBA" id="ARBA00023098"/>
    </source>
</evidence>
<keyword evidence="3" id="KW-0276">Fatty acid metabolism</keyword>
<comment type="pathway">
    <text evidence="1">Lipid metabolism; fatty acid beta-oxidation.</text>
</comment>
<evidence type="ECO:0000256" key="5">
    <source>
        <dbReference type="ARBA" id="ARBA00023235"/>
    </source>
</evidence>
<dbReference type="EMBL" id="JBBKTW010000007">
    <property type="protein sequence ID" value="MEN2990300.1"/>
    <property type="molecule type" value="Genomic_DNA"/>
</dbReference>
<dbReference type="InterPro" id="IPR001753">
    <property type="entry name" value="Enoyl-CoA_hydra/iso"/>
</dbReference>
<evidence type="ECO:0000313" key="7">
    <source>
        <dbReference type="Proteomes" id="UP001413721"/>
    </source>
</evidence>
<organism evidence="6 7">
    <name type="scientific">Tistrella arctica</name>
    <dbReference type="NCBI Taxonomy" id="3133430"/>
    <lineage>
        <taxon>Bacteria</taxon>
        <taxon>Pseudomonadati</taxon>
        <taxon>Pseudomonadota</taxon>
        <taxon>Alphaproteobacteria</taxon>
        <taxon>Geminicoccales</taxon>
        <taxon>Geminicoccaceae</taxon>
        <taxon>Tistrella</taxon>
    </lineage>
</organism>
<dbReference type="RefSeq" id="WP_345931767.1">
    <property type="nucleotide sequence ID" value="NZ_JBBKTV010000002.1"/>
</dbReference>
<dbReference type="Proteomes" id="UP001413721">
    <property type="component" value="Unassembled WGS sequence"/>
</dbReference>
<accession>A0ABU9YN98</accession>
<evidence type="ECO:0000313" key="6">
    <source>
        <dbReference type="EMBL" id="MEN2990300.1"/>
    </source>
</evidence>
<dbReference type="Gene3D" id="1.10.12.10">
    <property type="entry name" value="Lyase 2-enoyl-coa Hydratase, Chain A, domain 2"/>
    <property type="match status" value="1"/>
</dbReference>
<protein>
    <submittedName>
        <fullName evidence="6">Crotonase/enoyl-CoA hydratase family protein</fullName>
    </submittedName>
</protein>
<dbReference type="PANTHER" id="PTHR43149">
    <property type="entry name" value="ENOYL-COA HYDRATASE"/>
    <property type="match status" value="1"/>
</dbReference>
<keyword evidence="5" id="KW-0413">Isomerase</keyword>
<evidence type="ECO:0000256" key="3">
    <source>
        <dbReference type="ARBA" id="ARBA00022832"/>
    </source>
</evidence>
<dbReference type="SUPFAM" id="SSF52096">
    <property type="entry name" value="ClpP/crotonase"/>
    <property type="match status" value="1"/>
</dbReference>
<proteinExistence type="inferred from homology"/>
<evidence type="ECO:0000256" key="1">
    <source>
        <dbReference type="ARBA" id="ARBA00005005"/>
    </source>
</evidence>
<dbReference type="Gene3D" id="3.90.226.10">
    <property type="entry name" value="2-enoyl-CoA Hydratase, Chain A, domain 1"/>
    <property type="match status" value="1"/>
</dbReference>
<name>A0ABU9YN98_9PROT</name>
<evidence type="ECO:0000256" key="2">
    <source>
        <dbReference type="ARBA" id="ARBA00005254"/>
    </source>
</evidence>
<gene>
    <name evidence="6" type="ORF">WG926_18455</name>
</gene>
<dbReference type="NCBIfam" id="NF004794">
    <property type="entry name" value="PRK06142.1"/>
    <property type="match status" value="1"/>
</dbReference>